<feature type="transmembrane region" description="Helical" evidence="6">
    <location>
        <begin position="395"/>
        <end position="416"/>
    </location>
</feature>
<protein>
    <recommendedName>
        <fullName evidence="6">Multidrug and toxin extrusion protein</fullName>
    </recommendedName>
</protein>
<dbReference type="InterPro" id="IPR002528">
    <property type="entry name" value="MATE_fam"/>
</dbReference>
<keyword evidence="4 6" id="KW-1133">Transmembrane helix</keyword>
<evidence type="ECO:0000256" key="1">
    <source>
        <dbReference type="ARBA" id="ARBA00004141"/>
    </source>
</evidence>
<dbReference type="InterPro" id="IPR045069">
    <property type="entry name" value="MATE_euk"/>
</dbReference>
<reference evidence="7" key="1">
    <citation type="submission" date="2024-06" db="EMBL/GenBank/DDBJ databases">
        <authorList>
            <person name="Liu X."/>
            <person name="Lenzi L."/>
            <person name="Haldenby T S."/>
            <person name="Uol C."/>
        </authorList>
    </citation>
    <scope>NUCLEOTIDE SEQUENCE</scope>
</reference>
<accession>A0AAV2TF12</accession>
<dbReference type="Proteomes" id="UP001497525">
    <property type="component" value="Unassembled WGS sequence"/>
</dbReference>
<evidence type="ECO:0000256" key="6">
    <source>
        <dbReference type="RuleBase" id="RU004914"/>
    </source>
</evidence>
<feature type="transmembrane region" description="Helical" evidence="6">
    <location>
        <begin position="321"/>
        <end position="343"/>
    </location>
</feature>
<feature type="transmembrane region" description="Helical" evidence="6">
    <location>
        <begin position="105"/>
        <end position="130"/>
    </location>
</feature>
<comment type="caution">
    <text evidence="7">The sequence shown here is derived from an EMBL/GenBank/DDBJ whole genome shotgun (WGS) entry which is preliminary data.</text>
</comment>
<keyword evidence="3 6" id="KW-0812">Transmembrane</keyword>
<comment type="subcellular location">
    <subcellularLocation>
        <location evidence="1">Membrane</location>
        <topology evidence="1">Multi-pass membrane protein</topology>
    </subcellularLocation>
</comment>
<evidence type="ECO:0000256" key="3">
    <source>
        <dbReference type="ARBA" id="ARBA00022692"/>
    </source>
</evidence>
<organism evidence="7 8">
    <name type="scientific">Calicophoron daubneyi</name>
    <name type="common">Rumen fluke</name>
    <name type="synonym">Paramphistomum daubneyi</name>
    <dbReference type="NCBI Taxonomy" id="300641"/>
    <lineage>
        <taxon>Eukaryota</taxon>
        <taxon>Metazoa</taxon>
        <taxon>Spiralia</taxon>
        <taxon>Lophotrochozoa</taxon>
        <taxon>Platyhelminthes</taxon>
        <taxon>Trematoda</taxon>
        <taxon>Digenea</taxon>
        <taxon>Plagiorchiida</taxon>
        <taxon>Pronocephalata</taxon>
        <taxon>Paramphistomoidea</taxon>
        <taxon>Paramphistomidae</taxon>
        <taxon>Calicophoron</taxon>
    </lineage>
</organism>
<dbReference type="EMBL" id="CAXLJL010000234">
    <property type="protein sequence ID" value="CAL5134896.1"/>
    <property type="molecule type" value="Genomic_DNA"/>
</dbReference>
<evidence type="ECO:0000313" key="8">
    <source>
        <dbReference type="Proteomes" id="UP001497525"/>
    </source>
</evidence>
<feature type="transmembrane region" description="Helical" evidence="6">
    <location>
        <begin position="142"/>
        <end position="163"/>
    </location>
</feature>
<dbReference type="NCBIfam" id="TIGR00797">
    <property type="entry name" value="matE"/>
    <property type="match status" value="1"/>
</dbReference>
<gene>
    <name evidence="7" type="ORF">CDAUBV1_LOCUS8849</name>
</gene>
<dbReference type="AlphaFoldDB" id="A0AAV2TF12"/>
<dbReference type="GO" id="GO:0042910">
    <property type="term" value="F:xenobiotic transmembrane transporter activity"/>
    <property type="evidence" value="ECO:0007669"/>
    <property type="project" value="InterPro"/>
</dbReference>
<dbReference type="PANTHER" id="PTHR11206">
    <property type="entry name" value="MULTIDRUG RESISTANCE PROTEIN"/>
    <property type="match status" value="1"/>
</dbReference>
<dbReference type="Pfam" id="PF01554">
    <property type="entry name" value="MatE"/>
    <property type="match status" value="2"/>
</dbReference>
<evidence type="ECO:0000256" key="4">
    <source>
        <dbReference type="ARBA" id="ARBA00022989"/>
    </source>
</evidence>
<dbReference type="CDD" id="cd13132">
    <property type="entry name" value="MATE_eukaryotic"/>
    <property type="match status" value="1"/>
</dbReference>
<dbReference type="GO" id="GO:0016020">
    <property type="term" value="C:membrane"/>
    <property type="evidence" value="ECO:0007669"/>
    <property type="project" value="UniProtKB-SubCell"/>
</dbReference>
<feature type="transmembrane region" description="Helical" evidence="6">
    <location>
        <begin position="169"/>
        <end position="190"/>
    </location>
</feature>
<evidence type="ECO:0000256" key="5">
    <source>
        <dbReference type="ARBA" id="ARBA00023136"/>
    </source>
</evidence>
<comment type="similarity">
    <text evidence="2 6">Belongs to the multi antimicrobial extrusion (MATE) (TC 2.A.66.1) family.</text>
</comment>
<evidence type="ECO:0000256" key="2">
    <source>
        <dbReference type="ARBA" id="ARBA00010199"/>
    </source>
</evidence>
<proteinExistence type="inferred from homology"/>
<feature type="transmembrane region" description="Helical" evidence="6">
    <location>
        <begin position="520"/>
        <end position="540"/>
    </location>
</feature>
<dbReference type="GO" id="GO:1990961">
    <property type="term" value="P:xenobiotic detoxification by transmembrane export across the plasma membrane"/>
    <property type="evidence" value="ECO:0007669"/>
    <property type="project" value="InterPro"/>
</dbReference>
<feature type="transmembrane region" description="Helical" evidence="6">
    <location>
        <begin position="422"/>
        <end position="442"/>
    </location>
</feature>
<feature type="transmembrane region" description="Helical" evidence="6">
    <location>
        <begin position="244"/>
        <end position="262"/>
    </location>
</feature>
<evidence type="ECO:0000313" key="7">
    <source>
        <dbReference type="EMBL" id="CAL5134896.1"/>
    </source>
</evidence>
<dbReference type="GO" id="GO:0015297">
    <property type="term" value="F:antiporter activity"/>
    <property type="evidence" value="ECO:0007669"/>
    <property type="project" value="InterPro"/>
</dbReference>
<sequence>MAKLVYGDTVDRKILVCLQNPVYPRTWSYKSVTSLFNFLLGPVSVAFCGHLGKTQLATVGLSTSVFNVAGMFVVNGLVTASDTIFAQTYGSPHKSRLEAQLKKTMILITMCCVICCSMYICCEPILLLLGQNPLVAKLTSEYLLYLIPALFFASWGLVLTSYIQCQNHVYGPLLVMIVTNCVNALLHYVLLFHLHMDVQASAIAQSISFAFQDICYLLYIQLDKSLVEISYGFSLDPLLEWKEWSWLAIPGVFMITLEWILFEIGSFIAGYLGERELAAQTVMLNIDTLGYTLLPRGVGNAAAIRVGQYLGGRVAAGPQSVLSTTLLILWIIGPGYFGSYMALRWYIPQIFTSDLEVIALAAQLMAVLATFQLLDGTTGLISGVLRGAGLQYLGAIINIICLYFIGAPISICLIFIRGMGLMGLWIGFIAGAGVQTVVYLVACTQINWKHQVERAVKRLKEKSISEQAINSLNGVYISDFGIRNGLPSLTNGTKNEPAQTNNTITDVKFRSTTAFVIKRVLMFLIVLLILSVSVGCRLTLRWSDYFGTFCVYPDGTYVSVSNRTNTDNCTIVIP</sequence>
<keyword evidence="5 6" id="KW-0472">Membrane</keyword>
<name>A0AAV2TF12_CALDB</name>
<feature type="transmembrane region" description="Helical" evidence="6">
    <location>
        <begin position="64"/>
        <end position="85"/>
    </location>
</feature>
<feature type="transmembrane region" description="Helical" evidence="6">
    <location>
        <begin position="355"/>
        <end position="374"/>
    </location>
</feature>